<dbReference type="GO" id="GO:0005886">
    <property type="term" value="C:plasma membrane"/>
    <property type="evidence" value="ECO:0007669"/>
    <property type="project" value="TreeGrafter"/>
</dbReference>
<gene>
    <name evidence="10" type="primary">LOC114242949</name>
</gene>
<evidence type="ECO:0000313" key="10">
    <source>
        <dbReference type="RefSeq" id="XP_028030086.1"/>
    </source>
</evidence>
<feature type="transmembrane region" description="Helical" evidence="6">
    <location>
        <begin position="425"/>
        <end position="445"/>
    </location>
</feature>
<dbReference type="PANTHER" id="PTHR47154">
    <property type="entry name" value="G-PROTEIN COUPLED RECEPTOR MTH-RELATED"/>
    <property type="match status" value="1"/>
</dbReference>
<dbReference type="Gene3D" id="1.20.1070.10">
    <property type="entry name" value="Rhodopsin 7-helix transmembrane proteins"/>
    <property type="match status" value="1"/>
</dbReference>
<evidence type="ECO:0000256" key="7">
    <source>
        <dbReference type="SAM" id="SignalP"/>
    </source>
</evidence>
<evidence type="ECO:0000313" key="9">
    <source>
        <dbReference type="Proteomes" id="UP000504629"/>
    </source>
</evidence>
<organism evidence="9 10">
    <name type="scientific">Bombyx mandarina</name>
    <name type="common">Wild silk moth</name>
    <name type="synonym">Wild silkworm</name>
    <dbReference type="NCBI Taxonomy" id="7092"/>
    <lineage>
        <taxon>Eukaryota</taxon>
        <taxon>Metazoa</taxon>
        <taxon>Ecdysozoa</taxon>
        <taxon>Arthropoda</taxon>
        <taxon>Hexapoda</taxon>
        <taxon>Insecta</taxon>
        <taxon>Pterygota</taxon>
        <taxon>Neoptera</taxon>
        <taxon>Endopterygota</taxon>
        <taxon>Lepidoptera</taxon>
        <taxon>Glossata</taxon>
        <taxon>Ditrysia</taxon>
        <taxon>Bombycoidea</taxon>
        <taxon>Bombycidae</taxon>
        <taxon>Bombycinae</taxon>
        <taxon>Bombyx</taxon>
    </lineage>
</organism>
<keyword evidence="7" id="KW-0732">Signal</keyword>
<accession>A0A6J2JKH2</accession>
<feature type="signal peptide" evidence="7">
    <location>
        <begin position="1"/>
        <end position="18"/>
    </location>
</feature>
<keyword evidence="4 6" id="KW-0472">Membrane</keyword>
<evidence type="ECO:0000256" key="3">
    <source>
        <dbReference type="ARBA" id="ARBA00022989"/>
    </source>
</evidence>
<dbReference type="PROSITE" id="PS50261">
    <property type="entry name" value="G_PROTEIN_RECEP_F2_4"/>
    <property type="match status" value="1"/>
</dbReference>
<evidence type="ECO:0000256" key="6">
    <source>
        <dbReference type="SAM" id="Phobius"/>
    </source>
</evidence>
<dbReference type="RefSeq" id="XP_028030086.1">
    <property type="nucleotide sequence ID" value="XM_028174285.1"/>
</dbReference>
<keyword evidence="3 6" id="KW-1133">Transmembrane helix</keyword>
<dbReference type="InterPro" id="IPR017981">
    <property type="entry name" value="GPCR_2-like_7TM"/>
</dbReference>
<feature type="chain" id="PRO_5026978928" evidence="7">
    <location>
        <begin position="19"/>
        <end position="481"/>
    </location>
</feature>
<feature type="region of interest" description="Disordered" evidence="5">
    <location>
        <begin position="459"/>
        <end position="481"/>
    </location>
</feature>
<feature type="transmembrane region" description="Helical" evidence="6">
    <location>
        <begin position="187"/>
        <end position="210"/>
    </location>
</feature>
<dbReference type="PANTHER" id="PTHR47154:SF2">
    <property type="entry name" value="G-PROTEIN COUPLED RECEPTOR MTH-RELATED"/>
    <property type="match status" value="1"/>
</dbReference>
<feature type="transmembrane region" description="Helical" evidence="6">
    <location>
        <begin position="222"/>
        <end position="241"/>
    </location>
</feature>
<feature type="transmembrane region" description="Helical" evidence="6">
    <location>
        <begin position="342"/>
        <end position="368"/>
    </location>
</feature>
<reference evidence="10" key="1">
    <citation type="submission" date="2025-08" db="UniProtKB">
        <authorList>
            <consortium name="RefSeq"/>
        </authorList>
    </citation>
    <scope>IDENTIFICATION</scope>
    <source>
        <tissue evidence="10">Silk gland</tissue>
    </source>
</reference>
<dbReference type="AlphaFoldDB" id="A0A6J2JKH2"/>
<protein>
    <submittedName>
        <fullName evidence="10">Probable G-protein coupled receptor Mth-like 2</fullName>
    </submittedName>
</protein>
<evidence type="ECO:0000256" key="4">
    <source>
        <dbReference type="ARBA" id="ARBA00023136"/>
    </source>
</evidence>
<keyword evidence="2 6" id="KW-0812">Transmembrane</keyword>
<feature type="compositionally biased region" description="Polar residues" evidence="5">
    <location>
        <begin position="470"/>
        <end position="481"/>
    </location>
</feature>
<dbReference type="Proteomes" id="UP000504629">
    <property type="component" value="Unplaced"/>
</dbReference>
<evidence type="ECO:0000259" key="8">
    <source>
        <dbReference type="PROSITE" id="PS50261"/>
    </source>
</evidence>
<sequence length="481" mass="56272">MHLKVFFLIILQSRYTYPKVCVTEFTDLLTGEVFDAKECSPKEPCLAKCCEKDEMFSTRPEGKSNVVICVKTDTNEENDRLMKFYGNGYKNGTAATNTTLKNFQLVHSKTYLDRNCYHHQWHPRSLKHYNLENGKLAKEALFEFSDKRWQEYEMLTFCYDIIKKNGLSPVYFVRGDISNAELTSLQVILQTIAHATSCVFLLLGIIINFLIGKYKINKDKAFMAQMISLFIMYLIQLISTLTKYCSWLGTVKYFVILSNIFWINVGSYHIWQKFRSFKSLTVSMSGRTSRKRKQFCMWCLYAVGIPLVMSSIALCIDLLSLGMKYKFRSPELHLCFYSDQALTYYVHMPLLIITISNMVFFGLTLFNIKSSTRTSKKTLKESILTHEKKSRFMFFKLSALMGFNWLLELAQSYEFPDWLVEIFDFYNRSLGFVIFIFFVCSRNTFEQLTKQWTKRGKRQSDFHISRSKRANSSIQSSQIGY</sequence>
<proteinExistence type="predicted"/>
<dbReference type="GO" id="GO:0007166">
    <property type="term" value="P:cell surface receptor signaling pathway"/>
    <property type="evidence" value="ECO:0007669"/>
    <property type="project" value="InterPro"/>
</dbReference>
<dbReference type="GO" id="GO:0008528">
    <property type="term" value="F:G protein-coupled peptide receptor activity"/>
    <property type="evidence" value="ECO:0007669"/>
    <property type="project" value="TreeGrafter"/>
</dbReference>
<feature type="transmembrane region" description="Helical" evidence="6">
    <location>
        <begin position="295"/>
        <end position="322"/>
    </location>
</feature>
<comment type="subcellular location">
    <subcellularLocation>
        <location evidence="1">Membrane</location>
        <topology evidence="1">Multi-pass membrane protein</topology>
    </subcellularLocation>
</comment>
<dbReference type="InterPro" id="IPR051384">
    <property type="entry name" value="Mth_GPCR"/>
</dbReference>
<dbReference type="OrthoDB" id="6134459at2759"/>
<dbReference type="CDD" id="cd15039">
    <property type="entry name" value="7tmB3_Methuselah-like"/>
    <property type="match status" value="1"/>
</dbReference>
<keyword evidence="9" id="KW-1185">Reference proteome</keyword>
<evidence type="ECO:0000256" key="2">
    <source>
        <dbReference type="ARBA" id="ARBA00022692"/>
    </source>
</evidence>
<dbReference type="KEGG" id="bman:114242949"/>
<feature type="transmembrane region" description="Helical" evidence="6">
    <location>
        <begin position="253"/>
        <end position="271"/>
    </location>
</feature>
<evidence type="ECO:0000256" key="1">
    <source>
        <dbReference type="ARBA" id="ARBA00004141"/>
    </source>
</evidence>
<name>A0A6J2JKH2_BOMMA</name>
<feature type="transmembrane region" description="Helical" evidence="6">
    <location>
        <begin position="393"/>
        <end position="413"/>
    </location>
</feature>
<feature type="domain" description="G-protein coupled receptors family 2 profile 2" evidence="8">
    <location>
        <begin position="186"/>
        <end position="442"/>
    </location>
</feature>
<dbReference type="GeneID" id="114242949"/>
<evidence type="ECO:0000256" key="5">
    <source>
        <dbReference type="SAM" id="MobiDB-lite"/>
    </source>
</evidence>